<protein>
    <submittedName>
        <fullName evidence="1">Uncharacterized protein</fullName>
    </submittedName>
</protein>
<dbReference type="RefSeq" id="WP_160554394.1">
    <property type="nucleotide sequence ID" value="NZ_CP047650.1"/>
</dbReference>
<sequence length="67" mass="7064">MDPIRPLPLPPLAAVDDEEDALDWLLDEEEEEEAGGDTDADADELLAGELGSFLRDHGCGGAALGED</sequence>
<gene>
    <name evidence="1" type="ORF">GT347_22945</name>
</gene>
<organism evidence="1 2">
    <name type="scientific">Xylophilus rhododendri</name>
    <dbReference type="NCBI Taxonomy" id="2697032"/>
    <lineage>
        <taxon>Bacteria</taxon>
        <taxon>Pseudomonadati</taxon>
        <taxon>Pseudomonadota</taxon>
        <taxon>Betaproteobacteria</taxon>
        <taxon>Burkholderiales</taxon>
        <taxon>Xylophilus</taxon>
    </lineage>
</organism>
<evidence type="ECO:0000313" key="2">
    <source>
        <dbReference type="Proteomes" id="UP000464787"/>
    </source>
</evidence>
<dbReference type="EMBL" id="CP047650">
    <property type="protein sequence ID" value="QHJ00584.1"/>
    <property type="molecule type" value="Genomic_DNA"/>
</dbReference>
<reference evidence="1 2" key="1">
    <citation type="submission" date="2020-01" db="EMBL/GenBank/DDBJ databases">
        <title>Genome sequencing of strain KACC 21265.</title>
        <authorList>
            <person name="Heo J."/>
            <person name="Kim S.-J."/>
            <person name="Kim J.-S."/>
            <person name="Hong S.-B."/>
            <person name="Kwon S.-W."/>
        </authorList>
    </citation>
    <scope>NUCLEOTIDE SEQUENCE [LARGE SCALE GENOMIC DNA]</scope>
    <source>
        <strain evidence="1 2">KACC 21265</strain>
    </source>
</reference>
<dbReference type="Proteomes" id="UP000464787">
    <property type="component" value="Chromosome"/>
</dbReference>
<accession>A0A857JBI5</accession>
<keyword evidence="2" id="KW-1185">Reference proteome</keyword>
<name>A0A857JBI5_9BURK</name>
<dbReference type="KEGG" id="xyk:GT347_22945"/>
<evidence type="ECO:0000313" key="1">
    <source>
        <dbReference type="EMBL" id="QHJ00584.1"/>
    </source>
</evidence>
<dbReference type="AlphaFoldDB" id="A0A857JBI5"/>
<proteinExistence type="predicted"/>